<gene>
    <name evidence="2" type="ORF">T01_5391</name>
</gene>
<organism evidence="2 3">
    <name type="scientific">Trichinella spiralis</name>
    <name type="common">Trichina worm</name>
    <dbReference type="NCBI Taxonomy" id="6334"/>
    <lineage>
        <taxon>Eukaryota</taxon>
        <taxon>Metazoa</taxon>
        <taxon>Ecdysozoa</taxon>
        <taxon>Nematoda</taxon>
        <taxon>Enoplea</taxon>
        <taxon>Dorylaimia</taxon>
        <taxon>Trichinellida</taxon>
        <taxon>Trichinellidae</taxon>
        <taxon>Trichinella</taxon>
    </lineage>
</organism>
<sequence length="82" mass="9579">MGESQMCSVVLDGSAHHRCKFAKLQIHPVDAFLPFPHFLSGTNWRQMFKSVFFYYSIIFSMSICCLLIHLIFHMNKLLKLII</sequence>
<feature type="transmembrane region" description="Helical" evidence="1">
    <location>
        <begin position="52"/>
        <end position="72"/>
    </location>
</feature>
<keyword evidence="1" id="KW-1133">Transmembrane helix</keyword>
<dbReference type="Proteomes" id="UP000054776">
    <property type="component" value="Unassembled WGS sequence"/>
</dbReference>
<dbReference type="InParanoid" id="A0A0V1B949"/>
<name>A0A0V1B949_TRISP</name>
<accession>A0A0V1B949</accession>
<comment type="caution">
    <text evidence="2">The sequence shown here is derived from an EMBL/GenBank/DDBJ whole genome shotgun (WGS) entry which is preliminary data.</text>
</comment>
<keyword evidence="3" id="KW-1185">Reference proteome</keyword>
<evidence type="ECO:0000256" key="1">
    <source>
        <dbReference type="SAM" id="Phobius"/>
    </source>
</evidence>
<keyword evidence="1" id="KW-0812">Transmembrane</keyword>
<keyword evidence="1" id="KW-0472">Membrane</keyword>
<evidence type="ECO:0000313" key="2">
    <source>
        <dbReference type="EMBL" id="KRY33528.1"/>
    </source>
</evidence>
<dbReference type="AlphaFoldDB" id="A0A0V1B949"/>
<reference evidence="2 3" key="1">
    <citation type="submission" date="2015-01" db="EMBL/GenBank/DDBJ databases">
        <title>Evolution of Trichinella species and genotypes.</title>
        <authorList>
            <person name="Korhonen P.K."/>
            <person name="Edoardo P."/>
            <person name="Giuseppe L.R."/>
            <person name="Gasser R.B."/>
        </authorList>
    </citation>
    <scope>NUCLEOTIDE SEQUENCE [LARGE SCALE GENOMIC DNA]</scope>
    <source>
        <strain evidence="2">ISS3</strain>
    </source>
</reference>
<protein>
    <submittedName>
        <fullName evidence="2">Uncharacterized protein</fullName>
    </submittedName>
</protein>
<dbReference type="EMBL" id="JYDH01000081">
    <property type="protein sequence ID" value="KRY33528.1"/>
    <property type="molecule type" value="Genomic_DNA"/>
</dbReference>
<evidence type="ECO:0000313" key="3">
    <source>
        <dbReference type="Proteomes" id="UP000054776"/>
    </source>
</evidence>
<proteinExistence type="predicted"/>